<evidence type="ECO:0000313" key="4">
    <source>
        <dbReference type="Proteomes" id="UP000494162"/>
    </source>
</evidence>
<sequence length="248" mass="26956">MNQKFDGEIGQVAGGDVKSNSAQTSVNVHFHGGEPKADATKFITEKQRAAIARRAFEIEAKTGTDKLMVYRRLKTVFGFEFIEQMPRSTYERAIKYLDSWIRNGNLGHPPAPSGQQKIKHPTSPAPTVHCESPVPQPQTSVPIAVTPALAAPAMSPALVQQNGKRPRRGAMALAVIAVIVAAAGAYFYVERHRTDVVERVQAAEPVHCEYGGDRYSPGSIVMQVGVRRQCVAADGVAAWQKADVAVRR</sequence>
<evidence type="ECO:0000256" key="2">
    <source>
        <dbReference type="SAM" id="Phobius"/>
    </source>
</evidence>
<accession>A0A6P2KXM2</accession>
<evidence type="ECO:0000256" key="1">
    <source>
        <dbReference type="SAM" id="MobiDB-lite"/>
    </source>
</evidence>
<feature type="region of interest" description="Disordered" evidence="1">
    <location>
        <begin position="107"/>
        <end position="137"/>
    </location>
</feature>
<evidence type="ECO:0000313" key="3">
    <source>
        <dbReference type="EMBL" id="VWB61763.1"/>
    </source>
</evidence>
<reference evidence="3 4" key="1">
    <citation type="submission" date="2019-09" db="EMBL/GenBank/DDBJ databases">
        <authorList>
            <person name="Depoorter E."/>
        </authorList>
    </citation>
    <scope>NUCLEOTIDE SEQUENCE [LARGE SCALE GENOMIC DNA]</scope>
    <source>
        <strain evidence="3">LMG 26883</strain>
    </source>
</reference>
<gene>
    <name evidence="3" type="ORF">BPS26883_02907</name>
</gene>
<organism evidence="3 4">
    <name type="scientific">Burkholderia pseudomultivorans</name>
    <dbReference type="NCBI Taxonomy" id="1207504"/>
    <lineage>
        <taxon>Bacteria</taxon>
        <taxon>Pseudomonadati</taxon>
        <taxon>Pseudomonadota</taxon>
        <taxon>Betaproteobacteria</taxon>
        <taxon>Burkholderiales</taxon>
        <taxon>Burkholderiaceae</taxon>
        <taxon>Burkholderia</taxon>
        <taxon>Burkholderia cepacia complex</taxon>
    </lineage>
</organism>
<keyword evidence="2" id="KW-0472">Membrane</keyword>
<name>A0A6P2KXM2_9BURK</name>
<protein>
    <submittedName>
        <fullName evidence="3">Phage-encoded membrane protein</fullName>
    </submittedName>
</protein>
<dbReference type="EMBL" id="CABVPP010000018">
    <property type="protein sequence ID" value="VWB61763.1"/>
    <property type="molecule type" value="Genomic_DNA"/>
</dbReference>
<dbReference type="GeneID" id="93169934"/>
<proteinExistence type="predicted"/>
<keyword evidence="2" id="KW-1133">Transmembrane helix</keyword>
<dbReference type="Proteomes" id="UP000494162">
    <property type="component" value="Unassembled WGS sequence"/>
</dbReference>
<feature type="transmembrane region" description="Helical" evidence="2">
    <location>
        <begin position="170"/>
        <end position="189"/>
    </location>
</feature>
<dbReference type="AlphaFoldDB" id="A0A6P2KXM2"/>
<dbReference type="RefSeq" id="WP_174902556.1">
    <property type="nucleotide sequence ID" value="NZ_CABVPP010000018.1"/>
</dbReference>
<keyword evidence="2" id="KW-0812">Transmembrane</keyword>